<evidence type="ECO:0000259" key="3">
    <source>
        <dbReference type="Pfam" id="PF19040"/>
    </source>
</evidence>
<dbReference type="InterPro" id="IPR043968">
    <property type="entry name" value="SGNH"/>
</dbReference>
<feature type="transmembrane region" description="Helical" evidence="1">
    <location>
        <begin position="170"/>
        <end position="188"/>
    </location>
</feature>
<dbReference type="Pfam" id="PF19040">
    <property type="entry name" value="SGNH"/>
    <property type="match status" value="1"/>
</dbReference>
<protein>
    <submittedName>
        <fullName evidence="4">Peptidoglycan/LPS O-acetylase OafA/YrhL</fullName>
    </submittedName>
</protein>
<keyword evidence="5" id="KW-1185">Reference proteome</keyword>
<dbReference type="RefSeq" id="WP_310030518.1">
    <property type="nucleotide sequence ID" value="NZ_JAVDRL010000004.1"/>
</dbReference>
<dbReference type="Proteomes" id="UP001262754">
    <property type="component" value="Unassembled WGS sequence"/>
</dbReference>
<proteinExistence type="predicted"/>
<organism evidence="4 5">
    <name type="scientific">Caulobacter rhizosphaerae</name>
    <dbReference type="NCBI Taxonomy" id="2010972"/>
    <lineage>
        <taxon>Bacteria</taxon>
        <taxon>Pseudomonadati</taxon>
        <taxon>Pseudomonadota</taxon>
        <taxon>Alphaproteobacteria</taxon>
        <taxon>Caulobacterales</taxon>
        <taxon>Caulobacteraceae</taxon>
        <taxon>Caulobacter</taxon>
    </lineage>
</organism>
<feature type="domain" description="Acyltransferase 3" evidence="2">
    <location>
        <begin position="15"/>
        <end position="326"/>
    </location>
</feature>
<feature type="domain" description="SGNH" evidence="3">
    <location>
        <begin position="384"/>
        <end position="637"/>
    </location>
</feature>
<feature type="transmembrane region" description="Helical" evidence="1">
    <location>
        <begin position="343"/>
        <end position="363"/>
    </location>
</feature>
<evidence type="ECO:0000313" key="5">
    <source>
        <dbReference type="Proteomes" id="UP001262754"/>
    </source>
</evidence>
<dbReference type="Pfam" id="PF01757">
    <property type="entry name" value="Acyl_transf_3"/>
    <property type="match status" value="1"/>
</dbReference>
<accession>A0ABU1MXA1</accession>
<sequence length="648" mass="70939">MTDPTAPPRTTGVRADIQALRALAVLLVVVDHARLVYLPGGFLGVDIFFVISGYLMMRIIEGEIDAGRFSFQNFYARRVRRLLPAAYSTLAITAAAAPFLLDAFENTKFVQQLVGAFTFTTNMILWRQIDYFDSGAALKPLLHMWSLAIEEQYYLALPLLAVLCPRRLRLPAALLLTAGSTVLCLYAVQRSPSAAFYFLPTRAWELGAGSAAALIARRGVTLERIARWVRPACALVLLVTPFVATEQGHPGLAAFVVCLATAVLLVSGQTVRPAGPLAPLIPIGDRSYSLYLVHWPLFAFANNVFVGPVPWVVNALLLVASFGLAALQYSLVEQPLRRFKVDARAIAVLVAIPVVVIAASVLWSRHAPHPSLPDREWNVGLDERCVFKDDFRREPACQSAPGAKTLVWGDSFGMHLAGGLAETTPGGVAQATRTVCGPFLDMAPVNGALYHRPWAESCMRFNRQVLDDLARRPEIDTVVLSSALTQYVSGAEDGDWRVLAQTPDGPAEFAQDDARLLAGLARTVEALRRQGKRVVLVAPPPSASYNIGRCVDRLHAGLWSVFPTANCAIDREEYAHRRAPVLRFLAEVEQRGIVPVVGFDQVLCDVRRCQVEGGGRSLYLDNDHFSQSGSRIVARRMALGDQVRKQAR</sequence>
<feature type="transmembrane region" description="Helical" evidence="1">
    <location>
        <begin position="311"/>
        <end position="331"/>
    </location>
</feature>
<feature type="transmembrane region" description="Helical" evidence="1">
    <location>
        <begin position="36"/>
        <end position="60"/>
    </location>
</feature>
<dbReference type="InterPro" id="IPR002656">
    <property type="entry name" value="Acyl_transf_3_dom"/>
</dbReference>
<keyword evidence="1" id="KW-0812">Transmembrane</keyword>
<feature type="transmembrane region" description="Helical" evidence="1">
    <location>
        <begin position="228"/>
        <end position="244"/>
    </location>
</feature>
<feature type="transmembrane region" description="Helical" evidence="1">
    <location>
        <begin position="250"/>
        <end position="267"/>
    </location>
</feature>
<evidence type="ECO:0000256" key="1">
    <source>
        <dbReference type="SAM" id="Phobius"/>
    </source>
</evidence>
<reference evidence="4 5" key="1">
    <citation type="submission" date="2023-07" db="EMBL/GenBank/DDBJ databases">
        <title>Sorghum-associated microbial communities from plants grown in Nebraska, USA.</title>
        <authorList>
            <person name="Schachtman D."/>
        </authorList>
    </citation>
    <scope>NUCLEOTIDE SEQUENCE [LARGE SCALE GENOMIC DNA]</scope>
    <source>
        <strain evidence="4 5">DS2154</strain>
    </source>
</reference>
<keyword evidence="1" id="KW-0472">Membrane</keyword>
<dbReference type="EMBL" id="JAVDRL010000004">
    <property type="protein sequence ID" value="MDR6530804.1"/>
    <property type="molecule type" value="Genomic_DNA"/>
</dbReference>
<feature type="transmembrane region" description="Helical" evidence="1">
    <location>
        <begin position="81"/>
        <end position="101"/>
    </location>
</feature>
<dbReference type="InterPro" id="IPR050879">
    <property type="entry name" value="Acyltransferase_3"/>
</dbReference>
<evidence type="ECO:0000259" key="2">
    <source>
        <dbReference type="Pfam" id="PF01757"/>
    </source>
</evidence>
<feature type="transmembrane region" description="Helical" evidence="1">
    <location>
        <begin position="142"/>
        <end position="163"/>
    </location>
</feature>
<dbReference type="PANTHER" id="PTHR23028:SF53">
    <property type="entry name" value="ACYL_TRANSF_3 DOMAIN-CONTAINING PROTEIN"/>
    <property type="match status" value="1"/>
</dbReference>
<gene>
    <name evidence="4" type="ORF">J2800_001543</name>
</gene>
<keyword evidence="1" id="KW-1133">Transmembrane helix</keyword>
<dbReference type="PANTHER" id="PTHR23028">
    <property type="entry name" value="ACETYLTRANSFERASE"/>
    <property type="match status" value="1"/>
</dbReference>
<evidence type="ECO:0000313" key="4">
    <source>
        <dbReference type="EMBL" id="MDR6530804.1"/>
    </source>
</evidence>
<comment type="caution">
    <text evidence="4">The sequence shown here is derived from an EMBL/GenBank/DDBJ whole genome shotgun (WGS) entry which is preliminary data.</text>
</comment>
<name>A0ABU1MXA1_9CAUL</name>